<dbReference type="InterPro" id="IPR000700">
    <property type="entry name" value="PAS-assoc_C"/>
</dbReference>
<dbReference type="InterPro" id="IPR000014">
    <property type="entry name" value="PAS"/>
</dbReference>
<evidence type="ECO:0000259" key="9">
    <source>
        <dbReference type="PROSITE" id="PS50110"/>
    </source>
</evidence>
<feature type="domain" description="Histidine kinase" evidence="8">
    <location>
        <begin position="401"/>
        <end position="591"/>
    </location>
</feature>
<keyword evidence="6" id="KW-0902">Two-component regulatory system</keyword>
<dbReference type="CDD" id="cd00082">
    <property type="entry name" value="HisKA"/>
    <property type="match status" value="1"/>
</dbReference>
<dbReference type="InterPro" id="IPR035965">
    <property type="entry name" value="PAS-like_dom_sf"/>
</dbReference>
<feature type="domain" description="Response regulatory" evidence="9">
    <location>
        <begin position="9"/>
        <end position="122"/>
    </location>
</feature>
<dbReference type="InterPro" id="IPR004358">
    <property type="entry name" value="Sig_transdc_His_kin-like_C"/>
</dbReference>
<comment type="catalytic activity">
    <reaction evidence="1">
        <text>ATP + protein L-histidine = ADP + protein N-phospho-L-histidine.</text>
        <dbReference type="EC" id="2.7.13.3"/>
    </reaction>
</comment>
<dbReference type="PANTHER" id="PTHR43711:SF1">
    <property type="entry name" value="HISTIDINE KINASE 1"/>
    <property type="match status" value="1"/>
</dbReference>
<evidence type="ECO:0000259" key="11">
    <source>
        <dbReference type="PROSITE" id="PS50113"/>
    </source>
</evidence>
<dbReference type="InterPro" id="IPR013656">
    <property type="entry name" value="PAS_4"/>
</dbReference>
<dbReference type="GO" id="GO:0000155">
    <property type="term" value="F:phosphorelay sensor kinase activity"/>
    <property type="evidence" value="ECO:0007669"/>
    <property type="project" value="InterPro"/>
</dbReference>
<reference evidence="12 13" key="1">
    <citation type="submission" date="2018-10" db="EMBL/GenBank/DDBJ databases">
        <title>Natrarchaeobius chitinivorans gen. nov., sp. nov., and Natrarchaeobius haloalkaliphilus sp. nov., alkaliphilic, chitin-utilizing haloarchaea from hypersaline alkaline lakes.</title>
        <authorList>
            <person name="Sorokin D.Y."/>
            <person name="Elcheninov A.G."/>
            <person name="Kostrikina N.A."/>
            <person name="Bale N.J."/>
            <person name="Sinninghe Damste J.S."/>
            <person name="Khijniak T.V."/>
            <person name="Kublanov I.V."/>
            <person name="Toshchakov S.V."/>
        </authorList>
    </citation>
    <scope>NUCLEOTIDE SEQUENCE [LARGE SCALE GENOMIC DNA]</scope>
    <source>
        <strain evidence="12 13">AArcht-Sl</strain>
    </source>
</reference>
<dbReference type="InterPro" id="IPR001610">
    <property type="entry name" value="PAC"/>
</dbReference>
<comment type="caution">
    <text evidence="7">Lacks conserved residue(s) required for the propagation of feature annotation.</text>
</comment>
<evidence type="ECO:0000259" key="8">
    <source>
        <dbReference type="PROSITE" id="PS50109"/>
    </source>
</evidence>
<feature type="domain" description="PAS" evidence="10">
    <location>
        <begin position="266"/>
        <end position="340"/>
    </location>
</feature>
<evidence type="ECO:0000256" key="5">
    <source>
        <dbReference type="ARBA" id="ARBA00022777"/>
    </source>
</evidence>
<dbReference type="Pfam" id="PF08448">
    <property type="entry name" value="PAS_4"/>
    <property type="match status" value="1"/>
</dbReference>
<keyword evidence="4" id="KW-0808">Transferase</keyword>
<dbReference type="PRINTS" id="PR00344">
    <property type="entry name" value="BCTRLSENSOR"/>
</dbReference>
<evidence type="ECO:0000256" key="4">
    <source>
        <dbReference type="ARBA" id="ARBA00022679"/>
    </source>
</evidence>
<dbReference type="InterPro" id="IPR001789">
    <property type="entry name" value="Sig_transdc_resp-reg_receiver"/>
</dbReference>
<dbReference type="PROSITE" id="PS50112">
    <property type="entry name" value="PAS"/>
    <property type="match status" value="2"/>
</dbReference>
<dbReference type="EC" id="2.7.13.3" evidence="2"/>
<dbReference type="OrthoDB" id="230688at2157"/>
<dbReference type="SUPFAM" id="SSF47384">
    <property type="entry name" value="Homodimeric domain of signal transducing histidine kinase"/>
    <property type="match status" value="1"/>
</dbReference>
<name>A0A3N6LPL5_9EURY</name>
<protein>
    <recommendedName>
        <fullName evidence="2">histidine kinase</fullName>
        <ecNumber evidence="2">2.7.13.3</ecNumber>
    </recommendedName>
</protein>
<feature type="domain" description="PAC" evidence="11">
    <location>
        <begin position="220"/>
        <end position="272"/>
    </location>
</feature>
<accession>A0A3N6LPL5</accession>
<dbReference type="SUPFAM" id="SSF55874">
    <property type="entry name" value="ATPase domain of HSP90 chaperone/DNA topoisomerase II/histidine kinase"/>
    <property type="match status" value="1"/>
</dbReference>
<evidence type="ECO:0000313" key="13">
    <source>
        <dbReference type="Proteomes" id="UP000273828"/>
    </source>
</evidence>
<dbReference type="Pfam" id="PF00072">
    <property type="entry name" value="Response_reg"/>
    <property type="match status" value="1"/>
</dbReference>
<dbReference type="AlphaFoldDB" id="A0A3N6LPL5"/>
<dbReference type="SMART" id="SM00091">
    <property type="entry name" value="PAS"/>
    <property type="match status" value="2"/>
</dbReference>
<dbReference type="InterPro" id="IPR036097">
    <property type="entry name" value="HisK_dim/P_sf"/>
</dbReference>
<keyword evidence="13" id="KW-1185">Reference proteome</keyword>
<dbReference type="EMBL" id="REFY01000004">
    <property type="protein sequence ID" value="RQG88814.1"/>
    <property type="molecule type" value="Genomic_DNA"/>
</dbReference>
<evidence type="ECO:0000256" key="3">
    <source>
        <dbReference type="ARBA" id="ARBA00022553"/>
    </source>
</evidence>
<dbReference type="PROSITE" id="PS50109">
    <property type="entry name" value="HIS_KIN"/>
    <property type="match status" value="1"/>
</dbReference>
<dbReference type="PROSITE" id="PS50110">
    <property type="entry name" value="RESPONSE_REGULATORY"/>
    <property type="match status" value="1"/>
</dbReference>
<dbReference type="NCBIfam" id="TIGR00229">
    <property type="entry name" value="sensory_box"/>
    <property type="match status" value="2"/>
</dbReference>
<dbReference type="CDD" id="cd00156">
    <property type="entry name" value="REC"/>
    <property type="match status" value="1"/>
</dbReference>
<dbReference type="PANTHER" id="PTHR43711">
    <property type="entry name" value="TWO-COMPONENT HISTIDINE KINASE"/>
    <property type="match status" value="1"/>
</dbReference>
<dbReference type="SMART" id="SM00448">
    <property type="entry name" value="REC"/>
    <property type="match status" value="1"/>
</dbReference>
<dbReference type="SMART" id="SM00388">
    <property type="entry name" value="HisKA"/>
    <property type="match status" value="1"/>
</dbReference>
<dbReference type="RefSeq" id="WP_124178505.1">
    <property type="nucleotide sequence ID" value="NZ_REFY01000004.1"/>
</dbReference>
<dbReference type="InterPro" id="IPR013655">
    <property type="entry name" value="PAS_fold_3"/>
</dbReference>
<dbReference type="Gene3D" id="1.10.287.130">
    <property type="match status" value="1"/>
</dbReference>
<dbReference type="SMART" id="SM00387">
    <property type="entry name" value="HATPase_c"/>
    <property type="match status" value="1"/>
</dbReference>
<sequence>MREALDSVTILYVDEAPHQSTMGLEAEASCLDVVTAATAREGVEILAERPIDCIVSEYDLANVDGLAFLDAVRENDDEIPFILFAENGSEAIASAAISSGVTDYIPNEPGTDQSALLATRILSAVESTSGRIASDRRSQLEASRLARDEIIRSANVWINVLDESGNVVVWNETAEAISGYASEEVIGHNRIWEWLYPDRAYREDILEQVDDILRSETNVAEFDTTIRTKSGDDRIISWYSYALTDPATALNGSVAIGRDVTQQRETSRRLETLIENLPGIVYRSGPGSDWPFEFAAGECESLTGYTASELCTEVTWGVDIVHPDDHERIANAVSDAIDESEPFTLTYRILTRDGDERWVWERGQQTDTDALDGFIIDITEQKDREHALEQQNERLEKFASIVSHDLRNPLNVARGRLELARVERDDEHLDEVERAHDRMARLIDDILSLARGGERARDRDVVDLAELSESSWETVETGDARLITDIDRSVRAAQNRLKRLLENLFRNAVEHGGDDVTVTVGELPNRTGFYVEDDGPGISAKDREAVFESGYSTSTDGTGFGLAIVDEIAAAHDWTVTVTDGDRGGARFEITDVSFLE</sequence>
<evidence type="ECO:0000256" key="6">
    <source>
        <dbReference type="ARBA" id="ARBA00023012"/>
    </source>
</evidence>
<dbReference type="InterPro" id="IPR036890">
    <property type="entry name" value="HATPase_C_sf"/>
</dbReference>
<evidence type="ECO:0000256" key="2">
    <source>
        <dbReference type="ARBA" id="ARBA00012438"/>
    </source>
</evidence>
<dbReference type="Gene3D" id="3.30.450.20">
    <property type="entry name" value="PAS domain"/>
    <property type="match status" value="2"/>
</dbReference>
<gene>
    <name evidence="12" type="ORF">EA462_10445</name>
</gene>
<dbReference type="Gene3D" id="3.40.50.2300">
    <property type="match status" value="1"/>
</dbReference>
<dbReference type="SMART" id="SM00086">
    <property type="entry name" value="PAC"/>
    <property type="match status" value="2"/>
</dbReference>
<feature type="domain" description="PAS" evidence="10">
    <location>
        <begin position="143"/>
        <end position="198"/>
    </location>
</feature>
<dbReference type="InterPro" id="IPR011006">
    <property type="entry name" value="CheY-like_superfamily"/>
</dbReference>
<comment type="caution">
    <text evidence="12">The sequence shown here is derived from an EMBL/GenBank/DDBJ whole genome shotgun (WGS) entry which is preliminary data.</text>
</comment>
<dbReference type="Pfam" id="PF02518">
    <property type="entry name" value="HATPase_c"/>
    <property type="match status" value="1"/>
</dbReference>
<evidence type="ECO:0000256" key="7">
    <source>
        <dbReference type="PROSITE-ProRule" id="PRU00169"/>
    </source>
</evidence>
<dbReference type="PROSITE" id="PS50113">
    <property type="entry name" value="PAC"/>
    <property type="match status" value="1"/>
</dbReference>
<dbReference type="SUPFAM" id="SSF55785">
    <property type="entry name" value="PYP-like sensor domain (PAS domain)"/>
    <property type="match status" value="2"/>
</dbReference>
<evidence type="ECO:0000259" key="10">
    <source>
        <dbReference type="PROSITE" id="PS50112"/>
    </source>
</evidence>
<dbReference type="CDD" id="cd00130">
    <property type="entry name" value="PAS"/>
    <property type="match status" value="2"/>
</dbReference>
<dbReference type="InterPro" id="IPR005467">
    <property type="entry name" value="His_kinase_dom"/>
</dbReference>
<proteinExistence type="predicted"/>
<dbReference type="InterPro" id="IPR050736">
    <property type="entry name" value="Sensor_HK_Regulatory"/>
</dbReference>
<keyword evidence="3" id="KW-0597">Phosphoprotein</keyword>
<dbReference type="InterPro" id="IPR003661">
    <property type="entry name" value="HisK_dim/P_dom"/>
</dbReference>
<organism evidence="12 13">
    <name type="scientific">Natrarchaeobius halalkaliphilus</name>
    <dbReference type="NCBI Taxonomy" id="1679091"/>
    <lineage>
        <taxon>Archaea</taxon>
        <taxon>Methanobacteriati</taxon>
        <taxon>Methanobacteriota</taxon>
        <taxon>Stenosarchaea group</taxon>
        <taxon>Halobacteria</taxon>
        <taxon>Halobacteriales</taxon>
        <taxon>Natrialbaceae</taxon>
        <taxon>Natrarchaeobius</taxon>
    </lineage>
</organism>
<evidence type="ECO:0000313" key="12">
    <source>
        <dbReference type="EMBL" id="RQG88814.1"/>
    </source>
</evidence>
<dbReference type="Pfam" id="PF08447">
    <property type="entry name" value="PAS_3"/>
    <property type="match status" value="1"/>
</dbReference>
<dbReference type="SUPFAM" id="SSF52172">
    <property type="entry name" value="CheY-like"/>
    <property type="match status" value="1"/>
</dbReference>
<evidence type="ECO:0000256" key="1">
    <source>
        <dbReference type="ARBA" id="ARBA00000085"/>
    </source>
</evidence>
<dbReference type="InterPro" id="IPR003594">
    <property type="entry name" value="HATPase_dom"/>
</dbReference>
<dbReference type="Pfam" id="PF00512">
    <property type="entry name" value="HisKA"/>
    <property type="match status" value="1"/>
</dbReference>
<dbReference type="Gene3D" id="3.30.565.10">
    <property type="entry name" value="Histidine kinase-like ATPase, C-terminal domain"/>
    <property type="match status" value="1"/>
</dbReference>
<keyword evidence="5" id="KW-0418">Kinase</keyword>
<dbReference type="Proteomes" id="UP000273828">
    <property type="component" value="Unassembled WGS sequence"/>
</dbReference>